<gene>
    <name evidence="3" type="ORF">D4739_14145</name>
</gene>
<dbReference type="Proteomes" id="UP000276542">
    <property type="component" value="Unassembled WGS sequence"/>
</dbReference>
<dbReference type="CDD" id="cd00118">
    <property type="entry name" value="LysM"/>
    <property type="match status" value="1"/>
</dbReference>
<feature type="compositionally biased region" description="Basic and acidic residues" evidence="1">
    <location>
        <begin position="32"/>
        <end position="48"/>
    </location>
</feature>
<name>A0A3A5H9D7_9ACTN</name>
<evidence type="ECO:0000259" key="2">
    <source>
        <dbReference type="PROSITE" id="PS51782"/>
    </source>
</evidence>
<feature type="compositionally biased region" description="Low complexity" evidence="1">
    <location>
        <begin position="21"/>
        <end position="31"/>
    </location>
</feature>
<dbReference type="EMBL" id="QYRP01000002">
    <property type="protein sequence ID" value="RJS47249.1"/>
    <property type="molecule type" value="Genomic_DNA"/>
</dbReference>
<dbReference type="Pfam" id="PF01476">
    <property type="entry name" value="LysM"/>
    <property type="match status" value="1"/>
</dbReference>
<keyword evidence="4" id="KW-1185">Reference proteome</keyword>
<dbReference type="PANTHER" id="PTHR33734:SF22">
    <property type="entry name" value="MEMBRANE-BOUND LYTIC MUREIN TRANSGLYCOSYLASE D"/>
    <property type="match status" value="1"/>
</dbReference>
<evidence type="ECO:0000313" key="4">
    <source>
        <dbReference type="Proteomes" id="UP000276542"/>
    </source>
</evidence>
<protein>
    <submittedName>
        <fullName evidence="3">LysM domain-containing protein</fullName>
    </submittedName>
</protein>
<reference evidence="4" key="1">
    <citation type="submission" date="2018-09" db="EMBL/GenBank/DDBJ databases">
        <authorList>
            <person name="Zhu H."/>
        </authorList>
    </citation>
    <scope>NUCLEOTIDE SEQUENCE [LARGE SCALE GENOMIC DNA]</scope>
    <source>
        <strain evidence="4">K1W22B-1</strain>
    </source>
</reference>
<feature type="region of interest" description="Disordered" evidence="1">
    <location>
        <begin position="1"/>
        <end position="91"/>
    </location>
</feature>
<dbReference type="Gene3D" id="3.10.350.10">
    <property type="entry name" value="LysM domain"/>
    <property type="match status" value="1"/>
</dbReference>
<evidence type="ECO:0000313" key="3">
    <source>
        <dbReference type="EMBL" id="RJS47249.1"/>
    </source>
</evidence>
<dbReference type="InterPro" id="IPR036779">
    <property type="entry name" value="LysM_dom_sf"/>
</dbReference>
<dbReference type="InterPro" id="IPR018392">
    <property type="entry name" value="LysM"/>
</dbReference>
<dbReference type="OrthoDB" id="1404170at2"/>
<dbReference type="PANTHER" id="PTHR33734">
    <property type="entry name" value="LYSM DOMAIN-CONTAINING GPI-ANCHORED PROTEIN 2"/>
    <property type="match status" value="1"/>
</dbReference>
<dbReference type="RefSeq" id="WP_120061215.1">
    <property type="nucleotide sequence ID" value="NZ_QYRP01000002.1"/>
</dbReference>
<comment type="caution">
    <text evidence="3">The sequence shown here is derived from an EMBL/GenBank/DDBJ whole genome shotgun (WGS) entry which is preliminary data.</text>
</comment>
<dbReference type="PROSITE" id="PS51782">
    <property type="entry name" value="LYSM"/>
    <property type="match status" value="1"/>
</dbReference>
<organism evidence="3 4">
    <name type="scientific">Nocardioides cavernaquae</name>
    <dbReference type="NCBI Taxonomy" id="2321396"/>
    <lineage>
        <taxon>Bacteria</taxon>
        <taxon>Bacillati</taxon>
        <taxon>Actinomycetota</taxon>
        <taxon>Actinomycetes</taxon>
        <taxon>Propionibacteriales</taxon>
        <taxon>Nocardioidaceae</taxon>
        <taxon>Nocardioides</taxon>
    </lineage>
</organism>
<proteinExistence type="predicted"/>
<feature type="compositionally biased region" description="Pro residues" evidence="1">
    <location>
        <begin position="53"/>
        <end position="64"/>
    </location>
</feature>
<evidence type="ECO:0000256" key="1">
    <source>
        <dbReference type="SAM" id="MobiDB-lite"/>
    </source>
</evidence>
<dbReference type="SMART" id="SM00257">
    <property type="entry name" value="LysM"/>
    <property type="match status" value="1"/>
</dbReference>
<accession>A0A3A5H9D7</accession>
<dbReference type="AlphaFoldDB" id="A0A3A5H9D7"/>
<feature type="domain" description="LysM" evidence="2">
    <location>
        <begin position="83"/>
        <end position="127"/>
    </location>
</feature>
<dbReference type="SUPFAM" id="SSF54106">
    <property type="entry name" value="LysM domain"/>
    <property type="match status" value="1"/>
</dbReference>
<feature type="compositionally biased region" description="Basic and acidic residues" evidence="1">
    <location>
        <begin position="1"/>
        <end position="18"/>
    </location>
</feature>
<sequence>MGLWDKIKDGLTTDKGEVAEDAQSQADNAAAKAKEAQDKADAAKKDAGQPDAPAAPAPPAPEAPEAPQARPADEHKPKRKPHREYTVVSGDTLSEIGARFGVDWHDIARINDIPNPDLIYPGQVFKIPNK</sequence>